<evidence type="ECO:0000259" key="2">
    <source>
        <dbReference type="Pfam" id="PF00857"/>
    </source>
</evidence>
<proteinExistence type="predicted"/>
<sequence length="212" mass="23493">MKRRGRVHMHPSIDPATTALVVIDMQNTFCAEGSPAEVATSRGIVPNLNALTPKLRELGVPVIWVLHANESYGQYSDWDMFYNHIVAGDIRERTLQANSPENQAVYTELQTEAGDITIVKNRYSALIPGSSSLERVLRSRGIDTILVAGTKTNVCCESTARDAMMLDFKVVMLSDCCASLSDEEHRSALENIVQQFGNVVDSKELFALFERT</sequence>
<dbReference type="CDD" id="cd00431">
    <property type="entry name" value="cysteine_hydrolases"/>
    <property type="match status" value="1"/>
</dbReference>
<dbReference type="SUPFAM" id="SSF52499">
    <property type="entry name" value="Isochorismatase-like hydrolases"/>
    <property type="match status" value="1"/>
</dbReference>
<organism evidence="3 4">
    <name type="scientific">Pusillimonas minor</name>
    <dbReference type="NCBI Taxonomy" id="2697024"/>
    <lineage>
        <taxon>Bacteria</taxon>
        <taxon>Pseudomonadati</taxon>
        <taxon>Pseudomonadota</taxon>
        <taxon>Betaproteobacteria</taxon>
        <taxon>Burkholderiales</taxon>
        <taxon>Alcaligenaceae</taxon>
        <taxon>Pusillimonas</taxon>
    </lineage>
</organism>
<dbReference type="Gene3D" id="3.40.50.850">
    <property type="entry name" value="Isochorismatase-like"/>
    <property type="match status" value="1"/>
</dbReference>
<dbReference type="PANTHER" id="PTHR43540:SF6">
    <property type="entry name" value="ISOCHORISMATASE-LIKE DOMAIN-CONTAINING PROTEIN"/>
    <property type="match status" value="1"/>
</dbReference>
<accession>A0A842HPE7</accession>
<dbReference type="Proteomes" id="UP000545386">
    <property type="component" value="Unassembled WGS sequence"/>
</dbReference>
<dbReference type="Pfam" id="PF00857">
    <property type="entry name" value="Isochorismatase"/>
    <property type="match status" value="1"/>
</dbReference>
<name>A0A842HPE7_9BURK</name>
<reference evidence="3 4" key="1">
    <citation type="submission" date="2020-08" db="EMBL/GenBank/DDBJ databases">
        <title>Paraeoetvoesia sp. YC-7-48 draft genome sequence.</title>
        <authorList>
            <person name="Yao L."/>
        </authorList>
    </citation>
    <scope>NUCLEOTIDE SEQUENCE [LARGE SCALE GENOMIC DNA]</scope>
    <source>
        <strain evidence="4">YC-7-48</strain>
    </source>
</reference>
<comment type="caution">
    <text evidence="3">The sequence shown here is derived from an EMBL/GenBank/DDBJ whole genome shotgun (WGS) entry which is preliminary data.</text>
</comment>
<evidence type="ECO:0000313" key="4">
    <source>
        <dbReference type="Proteomes" id="UP000545386"/>
    </source>
</evidence>
<dbReference type="EMBL" id="JACJUU010000002">
    <property type="protein sequence ID" value="MBC2769131.1"/>
    <property type="molecule type" value="Genomic_DNA"/>
</dbReference>
<dbReference type="AlphaFoldDB" id="A0A842HPE7"/>
<keyword evidence="1 3" id="KW-0378">Hydrolase</keyword>
<dbReference type="InterPro" id="IPR050272">
    <property type="entry name" value="Isochorismatase-like_hydrls"/>
</dbReference>
<dbReference type="InterPro" id="IPR000868">
    <property type="entry name" value="Isochorismatase-like_dom"/>
</dbReference>
<evidence type="ECO:0000256" key="1">
    <source>
        <dbReference type="ARBA" id="ARBA00022801"/>
    </source>
</evidence>
<dbReference type="GO" id="GO:0016787">
    <property type="term" value="F:hydrolase activity"/>
    <property type="evidence" value="ECO:0007669"/>
    <property type="project" value="UniProtKB-KW"/>
</dbReference>
<feature type="domain" description="Isochorismatase-like" evidence="2">
    <location>
        <begin position="18"/>
        <end position="203"/>
    </location>
</feature>
<gene>
    <name evidence="3" type="ORF">GTU67_04285</name>
</gene>
<protein>
    <submittedName>
        <fullName evidence="3">Cysteine hydrolase</fullName>
    </submittedName>
</protein>
<dbReference type="InterPro" id="IPR036380">
    <property type="entry name" value="Isochorismatase-like_sf"/>
</dbReference>
<dbReference type="PANTHER" id="PTHR43540">
    <property type="entry name" value="PEROXYUREIDOACRYLATE/UREIDOACRYLATE AMIDOHYDROLASE-RELATED"/>
    <property type="match status" value="1"/>
</dbReference>
<evidence type="ECO:0000313" key="3">
    <source>
        <dbReference type="EMBL" id="MBC2769131.1"/>
    </source>
</evidence>
<keyword evidence="4" id="KW-1185">Reference proteome</keyword>